<dbReference type="InterPro" id="IPR002130">
    <property type="entry name" value="Cyclophilin-type_PPIase_dom"/>
</dbReference>
<dbReference type="Gene3D" id="2.40.100.10">
    <property type="entry name" value="Cyclophilin-like"/>
    <property type="match status" value="1"/>
</dbReference>
<dbReference type="InterPro" id="IPR029000">
    <property type="entry name" value="Cyclophilin-like_dom_sf"/>
</dbReference>
<dbReference type="GO" id="GO:0016853">
    <property type="term" value="F:isomerase activity"/>
    <property type="evidence" value="ECO:0007669"/>
    <property type="project" value="UniProtKB-KW"/>
</dbReference>
<keyword evidence="2" id="KW-0697">Rotamase</keyword>
<comment type="caution">
    <text evidence="6">The sequence shown here is derived from an EMBL/GenBank/DDBJ whole genome shotgun (WGS) entry which is preliminary data.</text>
</comment>
<keyword evidence="7" id="KW-1185">Reference proteome</keyword>
<accession>A0ABS3D048</accession>
<dbReference type="EMBL" id="JAFKCS010000022">
    <property type="protein sequence ID" value="MBN7821746.1"/>
    <property type="molecule type" value="Genomic_DNA"/>
</dbReference>
<dbReference type="InterPro" id="IPR044665">
    <property type="entry name" value="E_coli_cyclophilin_A-like"/>
</dbReference>
<protein>
    <recommendedName>
        <fullName evidence="1">peptidylprolyl isomerase</fullName>
        <ecNumber evidence="1">5.2.1.8</ecNumber>
    </recommendedName>
</protein>
<dbReference type="Proteomes" id="UP000663992">
    <property type="component" value="Unassembled WGS sequence"/>
</dbReference>
<proteinExistence type="predicted"/>
<keyword evidence="4" id="KW-0732">Signal</keyword>
<keyword evidence="3 6" id="KW-0413">Isomerase</keyword>
<feature type="domain" description="PPIase cyclophilin-type" evidence="5">
    <location>
        <begin position="37"/>
        <end position="207"/>
    </location>
</feature>
<feature type="chain" id="PRO_5047329450" description="peptidylprolyl isomerase" evidence="4">
    <location>
        <begin position="28"/>
        <end position="210"/>
    </location>
</feature>
<dbReference type="Pfam" id="PF00160">
    <property type="entry name" value="Pro_isomerase"/>
    <property type="match status" value="1"/>
</dbReference>
<dbReference type="SUPFAM" id="SSF50891">
    <property type="entry name" value="Cyclophilin-like"/>
    <property type="match status" value="1"/>
</dbReference>
<evidence type="ECO:0000259" key="5">
    <source>
        <dbReference type="PROSITE" id="PS50072"/>
    </source>
</evidence>
<dbReference type="RefSeq" id="WP_206595715.1">
    <property type="nucleotide sequence ID" value="NZ_JAFKCS010000022.1"/>
</dbReference>
<evidence type="ECO:0000256" key="3">
    <source>
        <dbReference type="ARBA" id="ARBA00023235"/>
    </source>
</evidence>
<evidence type="ECO:0000256" key="1">
    <source>
        <dbReference type="ARBA" id="ARBA00013194"/>
    </source>
</evidence>
<dbReference type="PROSITE" id="PS50072">
    <property type="entry name" value="CSA_PPIASE_2"/>
    <property type="match status" value="1"/>
</dbReference>
<gene>
    <name evidence="6" type="ORF">J0A65_17895</name>
</gene>
<evidence type="ECO:0000256" key="4">
    <source>
        <dbReference type="SAM" id="SignalP"/>
    </source>
</evidence>
<dbReference type="EC" id="5.2.1.8" evidence="1"/>
<reference evidence="6 7" key="1">
    <citation type="submission" date="2021-03" db="EMBL/GenBank/DDBJ databases">
        <title>novel species isolated from a fishpond in China.</title>
        <authorList>
            <person name="Lu H."/>
            <person name="Cai Z."/>
        </authorList>
    </citation>
    <scope>NUCLEOTIDE SEQUENCE [LARGE SCALE GENOMIC DNA]</scope>
    <source>
        <strain evidence="6 7">Y57</strain>
    </source>
</reference>
<evidence type="ECO:0000313" key="6">
    <source>
        <dbReference type="EMBL" id="MBN7821746.1"/>
    </source>
</evidence>
<sequence>MNKFWSLFLTRFTWLTLLIASALSANAQPANPQVLLETPMGNIQVELYLDKAPLSAGDFLAYVEQGLFDNQLGFHRVVRPDNDHGTPVISVIQAGLKDGAQRRAPIAHETTEQTGLKHLDGTLSIARAAPGTGGGSDFFICVGDQPALDFGAKRNPDGQGFAAFGRVVSGMEVVRKINALQGVSTGQDDYVDGQILAEPVSITKAYLLRQ</sequence>
<dbReference type="PANTHER" id="PTHR43246">
    <property type="entry name" value="PEPTIDYL-PROLYL CIS-TRANS ISOMERASE CYP38, CHLOROPLASTIC"/>
    <property type="match status" value="1"/>
</dbReference>
<name>A0ABS3D048_9ALTE</name>
<evidence type="ECO:0000313" key="7">
    <source>
        <dbReference type="Proteomes" id="UP000663992"/>
    </source>
</evidence>
<feature type="signal peptide" evidence="4">
    <location>
        <begin position="1"/>
        <end position="27"/>
    </location>
</feature>
<evidence type="ECO:0000256" key="2">
    <source>
        <dbReference type="ARBA" id="ARBA00023110"/>
    </source>
</evidence>
<organism evidence="6 7">
    <name type="scientific">Bowmanella yangjiangensis</name>
    <dbReference type="NCBI Taxonomy" id="2811230"/>
    <lineage>
        <taxon>Bacteria</taxon>
        <taxon>Pseudomonadati</taxon>
        <taxon>Pseudomonadota</taxon>
        <taxon>Gammaproteobacteria</taxon>
        <taxon>Alteromonadales</taxon>
        <taxon>Alteromonadaceae</taxon>
        <taxon>Bowmanella</taxon>
    </lineage>
</organism>